<dbReference type="PROSITE" id="PS51662">
    <property type="entry name" value="BP_PHYTASE"/>
    <property type="match status" value="1"/>
</dbReference>
<dbReference type="SUPFAM" id="SSF50956">
    <property type="entry name" value="Thermostable phytase (3-phytase)"/>
    <property type="match status" value="1"/>
</dbReference>
<dbReference type="Pfam" id="PF02333">
    <property type="entry name" value="Phytase"/>
    <property type="match status" value="1"/>
</dbReference>
<feature type="domain" description="BPP" evidence="1">
    <location>
        <begin position="30"/>
        <end position="341"/>
    </location>
</feature>
<evidence type="ECO:0000313" key="2">
    <source>
        <dbReference type="EMBL" id="RPJ66609.1"/>
    </source>
</evidence>
<dbReference type="InterPro" id="IPR011042">
    <property type="entry name" value="6-blade_b-propeller_TolB-like"/>
</dbReference>
<gene>
    <name evidence="2" type="ORF">DRW07_11035</name>
</gene>
<accession>A0A3N5Y7A2</accession>
<protein>
    <submittedName>
        <fullName evidence="2">Phytase</fullName>
    </submittedName>
</protein>
<evidence type="ECO:0000259" key="1">
    <source>
        <dbReference type="PROSITE" id="PS51662"/>
    </source>
</evidence>
<dbReference type="Proteomes" id="UP000275281">
    <property type="component" value="Unassembled WGS sequence"/>
</dbReference>
<dbReference type="AlphaFoldDB" id="A0A3N5Y7A2"/>
<proteinExistence type="predicted"/>
<sequence length="341" mass="37354">MKKFIIHSVLIASVITMLPACESLNRDALQYKDASSVTALNASVETTPVSTSGDAADDPAIWVHPTDKSKSFVIGTNKKSGLAVYNLQGEQIQFLQHGLPNNVDIRQGMTLNGKPIDVGAFSDRADNTVGWIRIDETGIEFIDKFTVNTEPYGFCLAHFNNKLFAFVTYKTGLIEQYELREQKQSLDLVMTDSYQLSSQLEGCVADDKRNRLFVGEEEYGIWVFDGAADKLTQPLLIDKVGSNNGIVADIEGLTLFHSSAPLLIASSQGNDSFAVYEATPPYTFKSRFRVVANTQVDGAQETDGIDVTNTSLPGFPNGLFVAQDGFNDDGKQNFKLVPIDL</sequence>
<dbReference type="RefSeq" id="WP_124027966.1">
    <property type="nucleotide sequence ID" value="NZ_JBHRSN010000006.1"/>
</dbReference>
<keyword evidence="3" id="KW-1185">Reference proteome</keyword>
<comment type="caution">
    <text evidence="2">The sequence shown here is derived from an EMBL/GenBank/DDBJ whole genome shotgun (WGS) entry which is preliminary data.</text>
</comment>
<dbReference type="EMBL" id="RPOK01000003">
    <property type="protein sequence ID" value="RPJ66609.1"/>
    <property type="molecule type" value="Genomic_DNA"/>
</dbReference>
<name>A0A3N5Y7A2_9ALTE</name>
<dbReference type="GO" id="GO:0016158">
    <property type="term" value="F:inositol hexakisphosphate 3-phosphatase activity"/>
    <property type="evidence" value="ECO:0007669"/>
    <property type="project" value="InterPro"/>
</dbReference>
<reference evidence="2 3" key="1">
    <citation type="submission" date="2018-11" db="EMBL/GenBank/DDBJ databases">
        <authorList>
            <person name="Ye M.-Q."/>
            <person name="Du Z.-J."/>
        </authorList>
    </citation>
    <scope>NUCLEOTIDE SEQUENCE [LARGE SCALE GENOMIC DNA]</scope>
    <source>
        <strain evidence="2 3">U0105</strain>
    </source>
</reference>
<evidence type="ECO:0000313" key="3">
    <source>
        <dbReference type="Proteomes" id="UP000275281"/>
    </source>
</evidence>
<organism evidence="2 3">
    <name type="scientific">Alteromonas sediminis</name>
    <dbReference type="NCBI Taxonomy" id="2259342"/>
    <lineage>
        <taxon>Bacteria</taxon>
        <taxon>Pseudomonadati</taxon>
        <taxon>Pseudomonadota</taxon>
        <taxon>Gammaproteobacteria</taxon>
        <taxon>Alteromonadales</taxon>
        <taxon>Alteromonadaceae</taxon>
        <taxon>Alteromonas/Salinimonas group</taxon>
        <taxon>Alteromonas</taxon>
    </lineage>
</organism>
<dbReference type="InterPro" id="IPR003431">
    <property type="entry name" value="B-propeller_Phytase"/>
</dbReference>
<dbReference type="OrthoDB" id="8696437at2"/>
<dbReference type="Gene3D" id="2.120.10.30">
    <property type="entry name" value="TolB, C-terminal domain"/>
    <property type="match status" value="1"/>
</dbReference>